<name>A0AAD7HPV8_9AGAR</name>
<dbReference type="AlphaFoldDB" id="A0AAD7HPV8"/>
<accession>A0AAD7HPV8</accession>
<organism evidence="2 3">
    <name type="scientific">Mycena maculata</name>
    <dbReference type="NCBI Taxonomy" id="230809"/>
    <lineage>
        <taxon>Eukaryota</taxon>
        <taxon>Fungi</taxon>
        <taxon>Dikarya</taxon>
        <taxon>Basidiomycota</taxon>
        <taxon>Agaricomycotina</taxon>
        <taxon>Agaricomycetes</taxon>
        <taxon>Agaricomycetidae</taxon>
        <taxon>Agaricales</taxon>
        <taxon>Marasmiineae</taxon>
        <taxon>Mycenaceae</taxon>
        <taxon>Mycena</taxon>
    </lineage>
</organism>
<feature type="region of interest" description="Disordered" evidence="1">
    <location>
        <begin position="131"/>
        <end position="154"/>
    </location>
</feature>
<evidence type="ECO:0000313" key="2">
    <source>
        <dbReference type="EMBL" id="KAJ7725621.1"/>
    </source>
</evidence>
<evidence type="ECO:0000256" key="1">
    <source>
        <dbReference type="SAM" id="MobiDB-lite"/>
    </source>
</evidence>
<keyword evidence="3" id="KW-1185">Reference proteome</keyword>
<reference evidence="2" key="1">
    <citation type="submission" date="2023-03" db="EMBL/GenBank/DDBJ databases">
        <title>Massive genome expansion in bonnet fungi (Mycena s.s.) driven by repeated elements and novel gene families across ecological guilds.</title>
        <authorList>
            <consortium name="Lawrence Berkeley National Laboratory"/>
            <person name="Harder C.B."/>
            <person name="Miyauchi S."/>
            <person name="Viragh M."/>
            <person name="Kuo A."/>
            <person name="Thoen E."/>
            <person name="Andreopoulos B."/>
            <person name="Lu D."/>
            <person name="Skrede I."/>
            <person name="Drula E."/>
            <person name="Henrissat B."/>
            <person name="Morin E."/>
            <person name="Kohler A."/>
            <person name="Barry K."/>
            <person name="LaButti K."/>
            <person name="Morin E."/>
            <person name="Salamov A."/>
            <person name="Lipzen A."/>
            <person name="Mereny Z."/>
            <person name="Hegedus B."/>
            <person name="Baldrian P."/>
            <person name="Stursova M."/>
            <person name="Weitz H."/>
            <person name="Taylor A."/>
            <person name="Grigoriev I.V."/>
            <person name="Nagy L.G."/>
            <person name="Martin F."/>
            <person name="Kauserud H."/>
        </authorList>
    </citation>
    <scope>NUCLEOTIDE SEQUENCE</scope>
    <source>
        <strain evidence="2">CBHHK188m</strain>
    </source>
</reference>
<comment type="caution">
    <text evidence="2">The sequence shown here is derived from an EMBL/GenBank/DDBJ whole genome shotgun (WGS) entry which is preliminary data.</text>
</comment>
<dbReference type="EMBL" id="JARJLG010000226">
    <property type="protein sequence ID" value="KAJ7725621.1"/>
    <property type="molecule type" value="Genomic_DNA"/>
</dbReference>
<evidence type="ECO:0000313" key="3">
    <source>
        <dbReference type="Proteomes" id="UP001215280"/>
    </source>
</evidence>
<proteinExistence type="predicted"/>
<protein>
    <submittedName>
        <fullName evidence="2">Uncharacterized protein</fullName>
    </submittedName>
</protein>
<gene>
    <name evidence="2" type="ORF">DFH07DRAFT_250554</name>
</gene>
<sequence length="154" mass="17732">MWLPENLFRCREVGVRSGHQLHLERCVFPWNSRWFSHLTHLHLETNFPAQCPPMETFLSILVASPGLQTITLLHFSLTTDAAFPVALPHLSALRIRIHDAWICVRLLKSLVIPRPPRLILQALSRPTTASCTRNRLPHSRSLRHMNPSFTTLSY</sequence>
<dbReference type="Proteomes" id="UP001215280">
    <property type="component" value="Unassembled WGS sequence"/>
</dbReference>